<dbReference type="GO" id="GO:0016095">
    <property type="term" value="P:polyprenol catabolic process"/>
    <property type="evidence" value="ECO:0007669"/>
    <property type="project" value="UniProtKB-UniRule"/>
</dbReference>
<dbReference type="GO" id="GO:0003865">
    <property type="term" value="F:3-oxo-5-alpha-steroid 4-dehydrogenase activity"/>
    <property type="evidence" value="ECO:0007669"/>
    <property type="project" value="TreeGrafter"/>
</dbReference>
<dbReference type="GO" id="GO:0102389">
    <property type="term" value="F:polyprenol reductase activity"/>
    <property type="evidence" value="ECO:0007669"/>
    <property type="project" value="UniProtKB-UniRule"/>
</dbReference>
<dbReference type="PANTHER" id="PTHR14624">
    <property type="entry name" value="DFG10 PROTEIN"/>
    <property type="match status" value="1"/>
</dbReference>
<dbReference type="InterPro" id="IPR039698">
    <property type="entry name" value="Dfg10/SRD5A3"/>
</dbReference>
<evidence type="ECO:0000256" key="4">
    <source>
        <dbReference type="ARBA" id="ARBA00023136"/>
    </source>
</evidence>
<keyword evidence="4 5" id="KW-0472">Membrane</keyword>
<keyword evidence="5" id="KW-0256">Endoplasmic reticulum</keyword>
<dbReference type="EC" id="1.3.1.94" evidence="5"/>
<comment type="catalytic activity">
    <reaction evidence="5">
        <text>a di-trans,poly-cis-dolichal + NADP(+) = a di-trans,poly-cis-polyprenal + NADPH + H(+)</text>
        <dbReference type="Rhea" id="RHEA:80727"/>
        <dbReference type="Rhea" id="RHEA-COMP:19536"/>
        <dbReference type="Rhea" id="RHEA-COMP:19537"/>
        <dbReference type="ChEBI" id="CHEBI:15378"/>
        <dbReference type="ChEBI" id="CHEBI:57783"/>
        <dbReference type="ChEBI" id="CHEBI:58349"/>
        <dbReference type="ChEBI" id="CHEBI:231623"/>
        <dbReference type="ChEBI" id="CHEBI:231637"/>
        <dbReference type="EC" id="1.3.1.94"/>
    </reaction>
    <physiologicalReaction direction="right-to-left" evidence="5">
        <dbReference type="Rhea" id="RHEA:80729"/>
    </physiologicalReaction>
</comment>
<feature type="transmembrane region" description="Helical" evidence="5">
    <location>
        <begin position="236"/>
        <end position="256"/>
    </location>
</feature>
<accession>A0A9W4UCS0</accession>
<evidence type="ECO:0000256" key="2">
    <source>
        <dbReference type="ARBA" id="ARBA00022692"/>
    </source>
</evidence>
<reference evidence="7" key="1">
    <citation type="submission" date="2023-01" db="EMBL/GenBank/DDBJ databases">
        <authorList>
            <person name="Van Ghelder C."/>
            <person name="Rancurel C."/>
        </authorList>
    </citation>
    <scope>NUCLEOTIDE SEQUENCE</scope>
    <source>
        <strain evidence="7">CNCM I-4278</strain>
    </source>
</reference>
<dbReference type="GO" id="GO:0005789">
    <property type="term" value="C:endoplasmic reticulum membrane"/>
    <property type="evidence" value="ECO:0007669"/>
    <property type="project" value="UniProtKB-SubCell"/>
</dbReference>
<comment type="caution">
    <text evidence="5">Lacks conserved residue(s) required for the propagation of feature annotation.</text>
</comment>
<dbReference type="Proteomes" id="UP001152607">
    <property type="component" value="Unassembled WGS sequence"/>
</dbReference>
<evidence type="ECO:0000313" key="7">
    <source>
        <dbReference type="EMBL" id="CAI6333826.1"/>
    </source>
</evidence>
<evidence type="ECO:0000256" key="5">
    <source>
        <dbReference type="RuleBase" id="RU367081"/>
    </source>
</evidence>
<dbReference type="EMBL" id="CAOQHR010000004">
    <property type="protein sequence ID" value="CAI6333826.1"/>
    <property type="molecule type" value="Genomic_DNA"/>
</dbReference>
<comment type="pathway">
    <text evidence="5">Protein modification; protein glycosylation.</text>
</comment>
<sequence>MDNATLALLLRAFFLAASALILGLQFVPDLRRRFLVYGQRYSPAGNTPRQPDQVKQPTPLDRTLDLAASIQVPHNYFTHFYIVSVTSSLFWGWRLQLWKVGGVLQVAWMLMLLQGVRRLLESRKYTSSSQSKMWVGHWVLGWLYYLSVNASIWVELEPANKLNYFGSKAFVIVPAILTAHYLQHTYHAYLYKLRQQNTGYQLPSHPLFPNLVCPHYTCEIAIYTLQSFLTAPKGSLLNWTMVTGIIFVIVNLGVTADATKKWYAEKFGESKVQTRKRMIPFIW</sequence>
<feature type="domain" description="3-oxo-5-alpha-steroid 4-dehydrogenase C-terminal" evidence="6">
    <location>
        <begin position="161"/>
        <end position="283"/>
    </location>
</feature>
<dbReference type="GO" id="GO:0160198">
    <property type="term" value="F:polyprenal reductase activity"/>
    <property type="evidence" value="ECO:0007669"/>
    <property type="project" value="UniProtKB-EC"/>
</dbReference>
<gene>
    <name evidence="7" type="ORF">PDIGIT_LOCUS6875</name>
</gene>
<comment type="subcellular location">
    <subcellularLocation>
        <location evidence="1">Endomembrane system</location>
        <topology evidence="1">Multi-pass membrane protein</topology>
    </subcellularLocation>
    <subcellularLocation>
        <location evidence="5">Endoplasmic reticulum membrane</location>
    </subcellularLocation>
</comment>
<keyword evidence="5" id="KW-0560">Oxidoreductase</keyword>
<dbReference type="Pfam" id="PF02544">
    <property type="entry name" value="Steroid_dh"/>
    <property type="match status" value="1"/>
</dbReference>
<keyword evidence="2 5" id="KW-0812">Transmembrane</keyword>
<feature type="transmembrane region" description="Helical" evidence="5">
    <location>
        <begin position="134"/>
        <end position="154"/>
    </location>
</feature>
<dbReference type="GO" id="GO:0006488">
    <property type="term" value="P:dolichol-linked oligosaccharide biosynthetic process"/>
    <property type="evidence" value="ECO:0007669"/>
    <property type="project" value="UniProtKB-UniRule"/>
</dbReference>
<evidence type="ECO:0000313" key="8">
    <source>
        <dbReference type="Proteomes" id="UP001152607"/>
    </source>
</evidence>
<evidence type="ECO:0000256" key="3">
    <source>
        <dbReference type="ARBA" id="ARBA00022989"/>
    </source>
</evidence>
<evidence type="ECO:0000259" key="6">
    <source>
        <dbReference type="Pfam" id="PF02544"/>
    </source>
</evidence>
<comment type="function">
    <text evidence="5">Plays a key role in early steps of protein N-linked glycosylation by being involved in the conversion of polyprenol into dolichol. Acts as a polyprenal reductase that mediates the reduction of polyprenal into dolichal in a NADP-dependent mechanism. Dolichols are required for the synthesis of dolichol-linked monosaccharides and the oligosaccharide precursor used for N-glycosylation.</text>
</comment>
<keyword evidence="8" id="KW-1185">Reference proteome</keyword>
<keyword evidence="3 5" id="KW-1133">Transmembrane helix</keyword>
<comment type="similarity">
    <text evidence="5">Belongs to the steroid 5-alpha reductase family. Polyprenal reductase subfamily.</text>
</comment>
<comment type="caution">
    <text evidence="7">The sequence shown here is derived from an EMBL/GenBank/DDBJ whole genome shotgun (WGS) entry which is preliminary data.</text>
</comment>
<evidence type="ECO:0000256" key="1">
    <source>
        <dbReference type="ARBA" id="ARBA00004127"/>
    </source>
</evidence>
<organism evidence="7 8">
    <name type="scientific">Periconia digitata</name>
    <dbReference type="NCBI Taxonomy" id="1303443"/>
    <lineage>
        <taxon>Eukaryota</taxon>
        <taxon>Fungi</taxon>
        <taxon>Dikarya</taxon>
        <taxon>Ascomycota</taxon>
        <taxon>Pezizomycotina</taxon>
        <taxon>Dothideomycetes</taxon>
        <taxon>Pleosporomycetidae</taxon>
        <taxon>Pleosporales</taxon>
        <taxon>Massarineae</taxon>
        <taxon>Periconiaceae</taxon>
        <taxon>Periconia</taxon>
    </lineage>
</organism>
<keyword evidence="5" id="KW-0521">NADP</keyword>
<dbReference type="PANTHER" id="PTHR14624:SF0">
    <property type="entry name" value="POLYPRENOL REDUCTASE"/>
    <property type="match status" value="1"/>
</dbReference>
<dbReference type="InterPro" id="IPR001104">
    <property type="entry name" value="3-oxo-5_a-steroid_4-DH_C"/>
</dbReference>
<dbReference type="OrthoDB" id="541710at2759"/>
<dbReference type="AlphaFoldDB" id="A0A9W4UCS0"/>
<dbReference type="PROSITE" id="PS50244">
    <property type="entry name" value="S5A_REDUCTASE"/>
    <property type="match status" value="1"/>
</dbReference>
<name>A0A9W4UCS0_9PLEO</name>
<proteinExistence type="inferred from homology"/>
<feature type="transmembrane region" description="Helical" evidence="5">
    <location>
        <begin position="95"/>
        <end position="113"/>
    </location>
</feature>
<protein>
    <recommendedName>
        <fullName evidence="5">Polyprenal reductase</fullName>
        <ecNumber evidence="5">1.3.1.94</ecNumber>
    </recommendedName>
</protein>